<proteinExistence type="inferred from homology"/>
<dbReference type="SUPFAM" id="SSF63380">
    <property type="entry name" value="Riboflavin synthase domain-like"/>
    <property type="match status" value="1"/>
</dbReference>
<comment type="similarity">
    <text evidence="1">Belongs to the SIP oxidoreductase family.</text>
</comment>
<organism evidence="3 4">
    <name type="scientific">Enterovirga aerilata</name>
    <dbReference type="NCBI Taxonomy" id="2730920"/>
    <lineage>
        <taxon>Bacteria</taxon>
        <taxon>Pseudomonadati</taxon>
        <taxon>Pseudomonadota</taxon>
        <taxon>Alphaproteobacteria</taxon>
        <taxon>Hyphomicrobiales</taxon>
        <taxon>Methylobacteriaceae</taxon>
        <taxon>Enterovirga</taxon>
    </lineage>
</organism>
<dbReference type="Proteomes" id="UP000564885">
    <property type="component" value="Unassembled WGS sequence"/>
</dbReference>
<evidence type="ECO:0000313" key="3">
    <source>
        <dbReference type="EMBL" id="NNM72747.1"/>
    </source>
</evidence>
<accession>A0A849I9R8</accession>
<dbReference type="Gene3D" id="3.40.50.80">
    <property type="entry name" value="Nucleotide-binding domain of ferredoxin-NADP reductase (FNR) module"/>
    <property type="match status" value="1"/>
</dbReference>
<dbReference type="EMBL" id="JABEPP010000003">
    <property type="protein sequence ID" value="NNM72747.1"/>
    <property type="molecule type" value="Genomic_DNA"/>
</dbReference>
<dbReference type="InterPro" id="IPR039374">
    <property type="entry name" value="SIP_fam"/>
</dbReference>
<gene>
    <name evidence="3" type="ORF">HJG44_10195</name>
</gene>
<name>A0A849I9R8_9HYPH</name>
<evidence type="ECO:0000259" key="2">
    <source>
        <dbReference type="PROSITE" id="PS51384"/>
    </source>
</evidence>
<dbReference type="Pfam" id="PF04954">
    <property type="entry name" value="SIP"/>
    <property type="match status" value="1"/>
</dbReference>
<dbReference type="RefSeq" id="WP_171218282.1">
    <property type="nucleotide sequence ID" value="NZ_JABEPP010000003.1"/>
</dbReference>
<dbReference type="InterPro" id="IPR017938">
    <property type="entry name" value="Riboflavin_synthase-like_b-brl"/>
</dbReference>
<comment type="caution">
    <text evidence="3">The sequence shown here is derived from an EMBL/GenBank/DDBJ whole genome shotgun (WGS) entry which is preliminary data.</text>
</comment>
<evidence type="ECO:0000256" key="1">
    <source>
        <dbReference type="ARBA" id="ARBA00035644"/>
    </source>
</evidence>
<evidence type="ECO:0000313" key="4">
    <source>
        <dbReference type="Proteomes" id="UP000564885"/>
    </source>
</evidence>
<dbReference type="GO" id="GO:0016491">
    <property type="term" value="F:oxidoreductase activity"/>
    <property type="evidence" value="ECO:0007669"/>
    <property type="project" value="InterPro"/>
</dbReference>
<dbReference type="InterPro" id="IPR013113">
    <property type="entry name" value="SIP_FAD-bd"/>
</dbReference>
<dbReference type="InterPro" id="IPR039261">
    <property type="entry name" value="FNR_nucleotide-bd"/>
</dbReference>
<dbReference type="Gene3D" id="2.40.30.10">
    <property type="entry name" value="Translation factors"/>
    <property type="match status" value="1"/>
</dbReference>
<dbReference type="InterPro" id="IPR017927">
    <property type="entry name" value="FAD-bd_FR_type"/>
</dbReference>
<dbReference type="AlphaFoldDB" id="A0A849I9R8"/>
<dbReference type="Pfam" id="PF08021">
    <property type="entry name" value="FAD_binding_9"/>
    <property type="match status" value="1"/>
</dbReference>
<dbReference type="PANTHER" id="PTHR30157:SF0">
    <property type="entry name" value="NADPH-DEPENDENT FERRIC-CHELATE REDUCTASE"/>
    <property type="match status" value="1"/>
</dbReference>
<feature type="domain" description="FAD-binding FR-type" evidence="2">
    <location>
        <begin position="21"/>
        <end position="125"/>
    </location>
</feature>
<dbReference type="InterPro" id="IPR007037">
    <property type="entry name" value="SIP_rossman_dom"/>
</dbReference>
<protein>
    <submittedName>
        <fullName evidence="3">Siderophore-interacting protein</fullName>
    </submittedName>
</protein>
<dbReference type="CDD" id="cd06193">
    <property type="entry name" value="siderophore_interacting"/>
    <property type="match status" value="1"/>
</dbReference>
<reference evidence="3 4" key="1">
    <citation type="submission" date="2020-04" db="EMBL/GenBank/DDBJ databases">
        <title>Enterovirga sp. isolate from soil.</title>
        <authorList>
            <person name="Chea S."/>
            <person name="Kim D.-U."/>
        </authorList>
    </citation>
    <scope>NUCLEOTIDE SEQUENCE [LARGE SCALE GENOMIC DNA]</scope>
    <source>
        <strain evidence="3 4">DB1703</strain>
    </source>
</reference>
<keyword evidence="4" id="KW-1185">Reference proteome</keyword>
<sequence>MNDLSPTNPARHRIERVRHELKRRVLTVAKVERLVPSMVRVTLAGPDLAGFVSASYDDHVKLFFPVEGGEPAGRDYTPRRFDPARNELAIDFALHEAGPATRWASEARQGDSLTIGGPRGSFVVPDDFDWYLFVGDETALPAIGRRLEELRPGTRSIVVAEVAGPQEELALPSRSAVEAIWVHRGAAEPGTTTGLEEAVARLSLPEGEGYAWVAGEAAIARRLRRLLVEQHGQPKEWLKAAAYWTRGRADAHGAIED</sequence>
<dbReference type="PANTHER" id="PTHR30157">
    <property type="entry name" value="FERRIC REDUCTASE, NADPH-DEPENDENT"/>
    <property type="match status" value="1"/>
</dbReference>
<dbReference type="PROSITE" id="PS51384">
    <property type="entry name" value="FAD_FR"/>
    <property type="match status" value="1"/>
</dbReference>